<dbReference type="AlphaFoldDB" id="A0A9P6UFR1"/>
<organism evidence="8 9">
    <name type="scientific">Linnemannia gamsii</name>
    <dbReference type="NCBI Taxonomy" id="64522"/>
    <lineage>
        <taxon>Eukaryota</taxon>
        <taxon>Fungi</taxon>
        <taxon>Fungi incertae sedis</taxon>
        <taxon>Mucoromycota</taxon>
        <taxon>Mortierellomycotina</taxon>
        <taxon>Mortierellomycetes</taxon>
        <taxon>Mortierellales</taxon>
        <taxon>Mortierellaceae</taxon>
        <taxon>Linnemannia</taxon>
    </lineage>
</organism>
<reference evidence="8" key="1">
    <citation type="journal article" date="2020" name="Fungal Divers.">
        <title>Resolving the Mortierellaceae phylogeny through synthesis of multi-gene phylogenetics and phylogenomics.</title>
        <authorList>
            <person name="Vandepol N."/>
            <person name="Liber J."/>
            <person name="Desiro A."/>
            <person name="Na H."/>
            <person name="Kennedy M."/>
            <person name="Barry K."/>
            <person name="Grigoriev I.V."/>
            <person name="Miller A.N."/>
            <person name="O'Donnell K."/>
            <person name="Stajich J.E."/>
            <person name="Bonito G."/>
        </authorList>
    </citation>
    <scope>NUCLEOTIDE SEQUENCE</scope>
    <source>
        <strain evidence="8">NVP60</strain>
    </source>
</reference>
<comment type="similarity">
    <text evidence="2">Belongs to the amino acid/polyamine transporter 2 family.</text>
</comment>
<accession>A0A9P6UFR1</accession>
<dbReference type="GO" id="GO:0015179">
    <property type="term" value="F:L-amino acid transmembrane transporter activity"/>
    <property type="evidence" value="ECO:0007669"/>
    <property type="project" value="TreeGrafter"/>
</dbReference>
<dbReference type="Pfam" id="PF01490">
    <property type="entry name" value="Aa_trans"/>
    <property type="match status" value="1"/>
</dbReference>
<feature type="non-terminal residue" evidence="8">
    <location>
        <position position="222"/>
    </location>
</feature>
<name>A0A9P6UFR1_9FUNG</name>
<proteinExistence type="inferred from homology"/>
<dbReference type="PANTHER" id="PTHR22950">
    <property type="entry name" value="AMINO ACID TRANSPORTER"/>
    <property type="match status" value="1"/>
</dbReference>
<keyword evidence="5 6" id="KW-0472">Membrane</keyword>
<dbReference type="GO" id="GO:0005774">
    <property type="term" value="C:vacuolar membrane"/>
    <property type="evidence" value="ECO:0007669"/>
    <property type="project" value="TreeGrafter"/>
</dbReference>
<keyword evidence="9" id="KW-1185">Reference proteome</keyword>
<dbReference type="Proteomes" id="UP000823405">
    <property type="component" value="Unassembled WGS sequence"/>
</dbReference>
<evidence type="ECO:0000259" key="7">
    <source>
        <dbReference type="Pfam" id="PF01490"/>
    </source>
</evidence>
<gene>
    <name evidence="8" type="ORF">BGZ97_006129</name>
</gene>
<evidence type="ECO:0000256" key="1">
    <source>
        <dbReference type="ARBA" id="ARBA00004141"/>
    </source>
</evidence>
<sequence length="222" mass="23484">MTKIEEKFQEVDVESVASSGPHEGDAYANAPAGKATNFQAYVNVVSVLAGAGTLGLPAALRDAGWVGLAILALACAMAIYSNQKLIKCLYYDGRNRLREYPDVAAAAFGLPGRIVVTFFYNSIALGGPVLYLILTGGNIHDLASSVGSTITVKQWIMIAAAIMVIPIILTKTMREVAFLSIFGALSTAIVVFIVMVAAIIDSKDFDHVTYPDGTTGPVTHDV</sequence>
<evidence type="ECO:0000256" key="5">
    <source>
        <dbReference type="ARBA" id="ARBA00023136"/>
    </source>
</evidence>
<comment type="caution">
    <text evidence="8">The sequence shown here is derived from an EMBL/GenBank/DDBJ whole genome shotgun (WGS) entry which is preliminary data.</text>
</comment>
<evidence type="ECO:0000256" key="2">
    <source>
        <dbReference type="ARBA" id="ARBA00008066"/>
    </source>
</evidence>
<evidence type="ECO:0000256" key="6">
    <source>
        <dbReference type="SAM" id="Phobius"/>
    </source>
</evidence>
<feature type="domain" description="Amino acid transporter transmembrane" evidence="7">
    <location>
        <begin position="34"/>
        <end position="208"/>
    </location>
</feature>
<evidence type="ECO:0000313" key="9">
    <source>
        <dbReference type="Proteomes" id="UP000823405"/>
    </source>
</evidence>
<feature type="transmembrane region" description="Helical" evidence="6">
    <location>
        <begin position="176"/>
        <end position="200"/>
    </location>
</feature>
<feature type="transmembrane region" description="Helical" evidence="6">
    <location>
        <begin position="103"/>
        <end position="132"/>
    </location>
</feature>
<feature type="transmembrane region" description="Helical" evidence="6">
    <location>
        <begin position="152"/>
        <end position="169"/>
    </location>
</feature>
<comment type="subcellular location">
    <subcellularLocation>
        <location evidence="1">Membrane</location>
        <topology evidence="1">Multi-pass membrane protein</topology>
    </subcellularLocation>
</comment>
<evidence type="ECO:0000256" key="4">
    <source>
        <dbReference type="ARBA" id="ARBA00022989"/>
    </source>
</evidence>
<dbReference type="OrthoDB" id="40134at2759"/>
<keyword evidence="3 6" id="KW-0812">Transmembrane</keyword>
<evidence type="ECO:0000313" key="8">
    <source>
        <dbReference type="EMBL" id="KAG0290648.1"/>
    </source>
</evidence>
<dbReference type="InterPro" id="IPR013057">
    <property type="entry name" value="AA_transpt_TM"/>
</dbReference>
<evidence type="ECO:0000256" key="3">
    <source>
        <dbReference type="ARBA" id="ARBA00022692"/>
    </source>
</evidence>
<feature type="transmembrane region" description="Helical" evidence="6">
    <location>
        <begin position="65"/>
        <end position="82"/>
    </location>
</feature>
<protein>
    <recommendedName>
        <fullName evidence="7">Amino acid transporter transmembrane domain-containing protein</fullName>
    </recommendedName>
</protein>
<dbReference type="PANTHER" id="PTHR22950:SF349">
    <property type="entry name" value="AMINO ACID TRANSPORTER TRANSMEMBRANE DOMAIN-CONTAINING PROTEIN"/>
    <property type="match status" value="1"/>
</dbReference>
<feature type="transmembrane region" description="Helical" evidence="6">
    <location>
        <begin position="40"/>
        <end position="59"/>
    </location>
</feature>
<keyword evidence="4 6" id="KW-1133">Transmembrane helix</keyword>
<dbReference type="EMBL" id="JAAAIN010002721">
    <property type="protein sequence ID" value="KAG0290648.1"/>
    <property type="molecule type" value="Genomic_DNA"/>
</dbReference>